<reference evidence="1" key="2">
    <citation type="submission" date="2025-09" db="UniProtKB">
        <authorList>
            <consortium name="EnsemblPlants"/>
        </authorList>
    </citation>
    <scope>IDENTIFICATION</scope>
</reference>
<proteinExistence type="predicted"/>
<dbReference type="Proteomes" id="UP001732700">
    <property type="component" value="Chromosome 6C"/>
</dbReference>
<name>A0ACD5Z857_AVESA</name>
<evidence type="ECO:0000313" key="2">
    <source>
        <dbReference type="Proteomes" id="UP001732700"/>
    </source>
</evidence>
<evidence type="ECO:0000313" key="1">
    <source>
        <dbReference type="EnsemblPlants" id="AVESA.00010b.r2.6CG1145440.1.CDS.1"/>
    </source>
</evidence>
<organism evidence="1 2">
    <name type="scientific">Avena sativa</name>
    <name type="common">Oat</name>
    <dbReference type="NCBI Taxonomy" id="4498"/>
    <lineage>
        <taxon>Eukaryota</taxon>
        <taxon>Viridiplantae</taxon>
        <taxon>Streptophyta</taxon>
        <taxon>Embryophyta</taxon>
        <taxon>Tracheophyta</taxon>
        <taxon>Spermatophyta</taxon>
        <taxon>Magnoliopsida</taxon>
        <taxon>Liliopsida</taxon>
        <taxon>Poales</taxon>
        <taxon>Poaceae</taxon>
        <taxon>BOP clade</taxon>
        <taxon>Pooideae</taxon>
        <taxon>Poodae</taxon>
        <taxon>Poeae</taxon>
        <taxon>Poeae Chloroplast Group 1 (Aveneae type)</taxon>
        <taxon>Aveninae</taxon>
        <taxon>Avena</taxon>
    </lineage>
</organism>
<dbReference type="EnsemblPlants" id="AVESA.00010b.r2.6CG1145440.1">
    <property type="protein sequence ID" value="AVESA.00010b.r2.6CG1145440.1.CDS.1"/>
    <property type="gene ID" value="AVESA.00010b.r2.6CG1145440"/>
</dbReference>
<keyword evidence="2" id="KW-1185">Reference proteome</keyword>
<protein>
    <submittedName>
        <fullName evidence="1">Uncharacterized protein</fullName>
    </submittedName>
</protein>
<reference evidence="1" key="1">
    <citation type="submission" date="2021-05" db="EMBL/GenBank/DDBJ databases">
        <authorList>
            <person name="Scholz U."/>
            <person name="Mascher M."/>
            <person name="Fiebig A."/>
        </authorList>
    </citation>
    <scope>NUCLEOTIDE SEQUENCE [LARGE SCALE GENOMIC DNA]</scope>
</reference>
<sequence length="201" mass="20200">MGLEVAEIAELAALTPIRTTAVGGALAAAARADDHDGAAAADTGCVTPTASRVRAMSWAADHDGAAADGIGCATATAGGPVEASAPQRGCSTDDTSYATPTACRTTPPLGDLEEGAPASDAVNFTTPTSDDSALRPATVCPPAPRKLPPALKRKLAPLQQRLFYPVPLDLATVFKPASPAPPPAAKKMRAHVVESSLPLGT</sequence>
<accession>A0ACD5Z857</accession>